<gene>
    <name evidence="1" type="ORF">BJ138DRAFT_1154028</name>
</gene>
<dbReference type="Proteomes" id="UP000790377">
    <property type="component" value="Unassembled WGS sequence"/>
</dbReference>
<keyword evidence="1" id="KW-0378">Hydrolase</keyword>
<comment type="caution">
    <text evidence="1">The sequence shown here is derived from an EMBL/GenBank/DDBJ whole genome shotgun (WGS) entry which is preliminary data.</text>
</comment>
<reference evidence="1" key="1">
    <citation type="journal article" date="2021" name="New Phytol.">
        <title>Evolutionary innovations through gain and loss of genes in the ectomycorrhizal Boletales.</title>
        <authorList>
            <person name="Wu G."/>
            <person name="Miyauchi S."/>
            <person name="Morin E."/>
            <person name="Kuo A."/>
            <person name="Drula E."/>
            <person name="Varga T."/>
            <person name="Kohler A."/>
            <person name="Feng B."/>
            <person name="Cao Y."/>
            <person name="Lipzen A."/>
            <person name="Daum C."/>
            <person name="Hundley H."/>
            <person name="Pangilinan J."/>
            <person name="Johnson J."/>
            <person name="Barry K."/>
            <person name="LaButti K."/>
            <person name="Ng V."/>
            <person name="Ahrendt S."/>
            <person name="Min B."/>
            <person name="Choi I.G."/>
            <person name="Park H."/>
            <person name="Plett J.M."/>
            <person name="Magnuson J."/>
            <person name="Spatafora J.W."/>
            <person name="Nagy L.G."/>
            <person name="Henrissat B."/>
            <person name="Grigoriev I.V."/>
            <person name="Yang Z.L."/>
            <person name="Xu J."/>
            <person name="Martin F.M."/>
        </authorList>
    </citation>
    <scope>NUCLEOTIDE SEQUENCE</scope>
    <source>
        <strain evidence="1">ATCC 28755</strain>
    </source>
</reference>
<evidence type="ECO:0000313" key="2">
    <source>
        <dbReference type="Proteomes" id="UP000790377"/>
    </source>
</evidence>
<keyword evidence="2" id="KW-1185">Reference proteome</keyword>
<evidence type="ECO:0000313" key="1">
    <source>
        <dbReference type="EMBL" id="KAH7909966.1"/>
    </source>
</evidence>
<dbReference type="EMBL" id="MU267733">
    <property type="protein sequence ID" value="KAH7909966.1"/>
    <property type="molecule type" value="Genomic_DNA"/>
</dbReference>
<protein>
    <submittedName>
        <fullName evidence="1">Nucleoside hydrolase</fullName>
    </submittedName>
</protein>
<name>A0ACB8A913_9AGAM</name>
<organism evidence="1 2">
    <name type="scientific">Hygrophoropsis aurantiaca</name>
    <dbReference type="NCBI Taxonomy" id="72124"/>
    <lineage>
        <taxon>Eukaryota</taxon>
        <taxon>Fungi</taxon>
        <taxon>Dikarya</taxon>
        <taxon>Basidiomycota</taxon>
        <taxon>Agaricomycotina</taxon>
        <taxon>Agaricomycetes</taxon>
        <taxon>Agaricomycetidae</taxon>
        <taxon>Boletales</taxon>
        <taxon>Coniophorineae</taxon>
        <taxon>Hygrophoropsidaceae</taxon>
        <taxon>Hygrophoropsis</taxon>
    </lineage>
</organism>
<accession>A0ACB8A913</accession>
<sequence>MENKAKIPVIIDTDPGVDDVLAILLALASPELEILAIIVTFGNTDVQSAYTNIFKIYQAVSRHLELYPEDNARFPNFAPANKPIFAVGPDGPLEGGTHYAHYFHGRDGLGNITERHPDLNISGTDSAFESNFVVSTKSSVEVTLELLRSRPGQISYIALGPLTNLASTLRADPETVRNGIGRVICMGGAIDVPGNTTPVAEFNFFADPFAVKELLTPPEPELGLPLERFVLLPLDITTSHELPFTLYKDKIDPDFDSTLRPSDASAKSPICHFTSSFLERTREVLLAYNMDAMELHDIVAVWCAIENPPVTSAKTSLPTMASGWEVTGRNFDIERYGDVTRGMLVVDRRAGANAQDFPPMENRAHSFETSVPPSPSVTEAPVDEDEDEDTDIGILLGDRGSSECVVGASAPEGRRSVACVVTTPGPETLLQILLKRVWAVSESSAS</sequence>
<proteinExistence type="predicted"/>